<protein>
    <submittedName>
        <fullName evidence="1">Uncharacterized protein</fullName>
    </submittedName>
</protein>
<dbReference type="GeneID" id="39587242"/>
<gene>
    <name evidence="1" type="ORF">EHS24_002699</name>
</gene>
<reference evidence="1 2" key="1">
    <citation type="submission" date="2018-11" db="EMBL/GenBank/DDBJ databases">
        <title>Genome sequence of Apiotrichum porosum DSM 27194.</title>
        <authorList>
            <person name="Aliyu H."/>
            <person name="Gorte O."/>
            <person name="Ochsenreither K."/>
        </authorList>
    </citation>
    <scope>NUCLEOTIDE SEQUENCE [LARGE SCALE GENOMIC DNA]</scope>
    <source>
        <strain evidence="1 2">DSM 27194</strain>
    </source>
</reference>
<organism evidence="1 2">
    <name type="scientific">Apiotrichum porosum</name>
    <dbReference type="NCBI Taxonomy" id="105984"/>
    <lineage>
        <taxon>Eukaryota</taxon>
        <taxon>Fungi</taxon>
        <taxon>Dikarya</taxon>
        <taxon>Basidiomycota</taxon>
        <taxon>Agaricomycotina</taxon>
        <taxon>Tremellomycetes</taxon>
        <taxon>Trichosporonales</taxon>
        <taxon>Trichosporonaceae</taxon>
        <taxon>Apiotrichum</taxon>
    </lineage>
</organism>
<accession>A0A427XH61</accession>
<dbReference type="AlphaFoldDB" id="A0A427XH61"/>
<sequence>MVPAAFREPCRPTADDITLYKDTAANVLLLLCHKMGVESVEGSLSPEFRAPAFLKPTVANNVTQPRDRLNKDKSYDPGPALLAEIRRHGHEFHPDDTKLWYTIVETTARLVHQPQLIRILHSSGEKTLTIQHDWSTQIFGLFRYLSPHQATERREAQLQVALHQLRTAIGSREKRKVRIREIVAKVRYFFIEPYEVQKAWETGTVQAYY</sequence>
<dbReference type="Proteomes" id="UP000279236">
    <property type="component" value="Unassembled WGS sequence"/>
</dbReference>
<evidence type="ECO:0000313" key="2">
    <source>
        <dbReference type="Proteomes" id="UP000279236"/>
    </source>
</evidence>
<dbReference type="RefSeq" id="XP_028473382.1">
    <property type="nucleotide sequence ID" value="XM_028618426.1"/>
</dbReference>
<comment type="caution">
    <text evidence="1">The sequence shown here is derived from an EMBL/GenBank/DDBJ whole genome shotgun (WGS) entry which is preliminary data.</text>
</comment>
<evidence type="ECO:0000313" key="1">
    <source>
        <dbReference type="EMBL" id="RSH78235.1"/>
    </source>
</evidence>
<dbReference type="EMBL" id="RSCE01000013">
    <property type="protein sequence ID" value="RSH78235.1"/>
    <property type="molecule type" value="Genomic_DNA"/>
</dbReference>
<keyword evidence="2" id="KW-1185">Reference proteome</keyword>
<proteinExistence type="predicted"/>
<name>A0A427XH61_9TREE</name>